<evidence type="ECO:0000313" key="2">
    <source>
        <dbReference type="EMBL" id="QGW30045.1"/>
    </source>
</evidence>
<protein>
    <submittedName>
        <fullName evidence="2">Glycerophosphodiester phosphodiesterase</fullName>
    </submittedName>
</protein>
<dbReference type="GO" id="GO:0005886">
    <property type="term" value="C:plasma membrane"/>
    <property type="evidence" value="ECO:0007669"/>
    <property type="project" value="TreeGrafter"/>
</dbReference>
<dbReference type="PANTHER" id="PTHR46320:SF1">
    <property type="entry name" value="GLYCEROPHOSPHODIESTER PHOSPHODIESTERASE 1"/>
    <property type="match status" value="1"/>
</dbReference>
<dbReference type="GO" id="GO:0006580">
    <property type="term" value="P:ethanolamine metabolic process"/>
    <property type="evidence" value="ECO:0007669"/>
    <property type="project" value="TreeGrafter"/>
</dbReference>
<dbReference type="Proteomes" id="UP000426027">
    <property type="component" value="Chromosome"/>
</dbReference>
<dbReference type="PROSITE" id="PS51257">
    <property type="entry name" value="PROKAR_LIPOPROTEIN"/>
    <property type="match status" value="1"/>
</dbReference>
<dbReference type="GO" id="GO:0070291">
    <property type="term" value="P:N-acylethanolamine metabolic process"/>
    <property type="evidence" value="ECO:0007669"/>
    <property type="project" value="TreeGrafter"/>
</dbReference>
<evidence type="ECO:0000313" key="3">
    <source>
        <dbReference type="Proteomes" id="UP000426027"/>
    </source>
</evidence>
<dbReference type="GO" id="GO:0006644">
    <property type="term" value="P:phospholipid metabolic process"/>
    <property type="evidence" value="ECO:0007669"/>
    <property type="project" value="TreeGrafter"/>
</dbReference>
<dbReference type="InterPro" id="IPR017946">
    <property type="entry name" value="PLC-like_Pdiesterase_TIM-brl"/>
</dbReference>
<dbReference type="EMBL" id="CP046566">
    <property type="protein sequence ID" value="QGW30045.1"/>
    <property type="molecule type" value="Genomic_DNA"/>
</dbReference>
<dbReference type="CDD" id="cd08566">
    <property type="entry name" value="GDPD_AtGDE_like"/>
    <property type="match status" value="1"/>
</dbReference>
<dbReference type="GO" id="GO:0008889">
    <property type="term" value="F:glycerophosphodiester phosphodiesterase activity"/>
    <property type="evidence" value="ECO:0007669"/>
    <property type="project" value="TreeGrafter"/>
</dbReference>
<sequence>MRRGLYGLLFLAVLTLGCSSSRKSSNTPADFFQYQPGKAAAISAHRGGGDYKGYPENCIESFAWLAAQMPVTIECDISMSKDSVLLMMHDDSYNRTTTGSGKISDSLFAYSQTLLLKDNMGNLTNFRIPTLEQVLAWGSNKVTYTLDVKRSVPFEKVVALVQQYKAHRYAAIITYNAQDAAKVHQLDKEVMISVTIRNEEEYNRHKALGIPDNRMIAFVGTREPNSTWLQTLHSKGIRCILGTLGNLDKMAAAKSDTLYQSWYKAGADMMSTDRPLEAWKALQQ</sequence>
<dbReference type="SUPFAM" id="SSF51695">
    <property type="entry name" value="PLC-like phosphodiesterases"/>
    <property type="match status" value="1"/>
</dbReference>
<accession>A0A6I6GNC1</accession>
<dbReference type="AlphaFoldDB" id="A0A6I6GNC1"/>
<dbReference type="Gene3D" id="3.20.20.190">
    <property type="entry name" value="Phosphatidylinositol (PI) phosphodiesterase"/>
    <property type="match status" value="1"/>
</dbReference>
<dbReference type="KEGG" id="fls:GLV81_10980"/>
<keyword evidence="3" id="KW-1185">Reference proteome</keyword>
<proteinExistence type="predicted"/>
<organism evidence="2 3">
    <name type="scientific">Phnomibacter ginsenosidimutans</name>
    <dbReference type="NCBI Taxonomy" id="2676868"/>
    <lineage>
        <taxon>Bacteria</taxon>
        <taxon>Pseudomonadati</taxon>
        <taxon>Bacteroidota</taxon>
        <taxon>Chitinophagia</taxon>
        <taxon>Chitinophagales</taxon>
        <taxon>Chitinophagaceae</taxon>
        <taxon>Phnomibacter</taxon>
    </lineage>
</organism>
<dbReference type="InterPro" id="IPR030395">
    <property type="entry name" value="GP_PDE_dom"/>
</dbReference>
<reference evidence="2 3" key="1">
    <citation type="submission" date="2019-11" db="EMBL/GenBank/DDBJ databases">
        <authorList>
            <person name="Im W.T."/>
        </authorList>
    </citation>
    <scope>NUCLEOTIDE SEQUENCE [LARGE SCALE GENOMIC DNA]</scope>
    <source>
        <strain evidence="2 3">SB-02</strain>
    </source>
</reference>
<dbReference type="Pfam" id="PF03009">
    <property type="entry name" value="GDPD"/>
    <property type="match status" value="1"/>
</dbReference>
<name>A0A6I6GNC1_9BACT</name>
<evidence type="ECO:0000259" key="1">
    <source>
        <dbReference type="PROSITE" id="PS51704"/>
    </source>
</evidence>
<dbReference type="PANTHER" id="PTHR46320">
    <property type="entry name" value="GLYCEROPHOSPHODIESTER PHOSPHODIESTERASE 1"/>
    <property type="match status" value="1"/>
</dbReference>
<gene>
    <name evidence="2" type="ORF">GLV81_10980</name>
</gene>
<feature type="domain" description="GP-PDE" evidence="1">
    <location>
        <begin position="40"/>
        <end position="282"/>
    </location>
</feature>
<dbReference type="PROSITE" id="PS51704">
    <property type="entry name" value="GP_PDE"/>
    <property type="match status" value="1"/>
</dbReference>